<evidence type="ECO:0000256" key="1">
    <source>
        <dbReference type="SAM" id="SignalP"/>
    </source>
</evidence>
<evidence type="ECO:0000313" key="3">
    <source>
        <dbReference type="EMBL" id="TDP87069.1"/>
    </source>
</evidence>
<evidence type="ECO:0000313" key="4">
    <source>
        <dbReference type="Proteomes" id="UP000294547"/>
    </source>
</evidence>
<gene>
    <name evidence="3" type="ORF">EDD54_0954</name>
</gene>
<dbReference type="Gene3D" id="3.40.50.1980">
    <property type="entry name" value="Nitrogenase molybdenum iron protein domain"/>
    <property type="match status" value="2"/>
</dbReference>
<dbReference type="Pfam" id="PF01497">
    <property type="entry name" value="Peripla_BP_2"/>
    <property type="match status" value="1"/>
</dbReference>
<dbReference type="Proteomes" id="UP000294547">
    <property type="component" value="Unassembled WGS sequence"/>
</dbReference>
<dbReference type="InterPro" id="IPR002491">
    <property type="entry name" value="ABC_transptr_periplasmic_BD"/>
</dbReference>
<comment type="caution">
    <text evidence="3">The sequence shown here is derived from an EMBL/GenBank/DDBJ whole genome shotgun (WGS) entry which is preliminary data.</text>
</comment>
<dbReference type="PROSITE" id="PS50983">
    <property type="entry name" value="FE_B12_PBP"/>
    <property type="match status" value="1"/>
</dbReference>
<feature type="signal peptide" evidence="1">
    <location>
        <begin position="1"/>
        <end position="21"/>
    </location>
</feature>
<dbReference type="OrthoDB" id="1632039at2"/>
<accession>A0A4R6RKE1</accession>
<proteinExistence type="predicted"/>
<keyword evidence="1" id="KW-0732">Signal</keyword>
<reference evidence="3 4" key="1">
    <citation type="submission" date="2019-03" db="EMBL/GenBank/DDBJ databases">
        <title>Genomic Encyclopedia of Type Strains, Phase IV (KMG-IV): sequencing the most valuable type-strain genomes for metagenomic binning, comparative biology and taxonomic classification.</title>
        <authorList>
            <person name="Goeker M."/>
        </authorList>
    </citation>
    <scope>NUCLEOTIDE SEQUENCE [LARGE SCALE GENOMIC DNA]</scope>
    <source>
        <strain evidence="3 4">DSM 102969</strain>
    </source>
</reference>
<sequence length="277" mass="28405">MGRTAAIFAILALTSAATAEAAPRRIVSINLCADQLALALADPGQIVGLSAYAHDAGMSFLVEKARAYPETPGNAEAVYALKPDLVLSGSFSNPLTNAFLAGRGIETMVLEPVNSFADMRRQVRAVAAAVGQPERGEAMLADLDAAIARAAAVRPDRPLKAVSLSRRGWVSGPATLESDVLAAVGIENAAGALGIAEFGGMVGLEPLVASRLDAIVVESESIVAEDQGTALLEHPALADAYPPSRRIVVPGPLTLCGGPGVIAALDRLAGEVAALRR</sequence>
<feature type="domain" description="Fe/B12 periplasmic-binding" evidence="2">
    <location>
        <begin position="25"/>
        <end position="277"/>
    </location>
</feature>
<evidence type="ECO:0000259" key="2">
    <source>
        <dbReference type="PROSITE" id="PS50983"/>
    </source>
</evidence>
<name>A0A4R6RKE1_9HYPH</name>
<keyword evidence="4" id="KW-1185">Reference proteome</keyword>
<feature type="chain" id="PRO_5020914484" evidence="1">
    <location>
        <begin position="22"/>
        <end position="277"/>
    </location>
</feature>
<dbReference type="InterPro" id="IPR050902">
    <property type="entry name" value="ABC_Transporter_SBP"/>
</dbReference>
<organism evidence="3 4">
    <name type="scientific">Oharaeibacter diazotrophicus</name>
    <dbReference type="NCBI Taxonomy" id="1920512"/>
    <lineage>
        <taxon>Bacteria</taxon>
        <taxon>Pseudomonadati</taxon>
        <taxon>Pseudomonadota</taxon>
        <taxon>Alphaproteobacteria</taxon>
        <taxon>Hyphomicrobiales</taxon>
        <taxon>Pleomorphomonadaceae</taxon>
        <taxon>Oharaeibacter</taxon>
    </lineage>
</organism>
<dbReference type="RefSeq" id="WP_126536089.1">
    <property type="nucleotide sequence ID" value="NZ_BSPM01000008.1"/>
</dbReference>
<protein>
    <submittedName>
        <fullName evidence="3">Iron complex transport system substrate-binding protein</fullName>
    </submittedName>
</protein>
<dbReference type="EMBL" id="SNXY01000006">
    <property type="protein sequence ID" value="TDP87069.1"/>
    <property type="molecule type" value="Genomic_DNA"/>
</dbReference>
<dbReference type="SUPFAM" id="SSF53807">
    <property type="entry name" value="Helical backbone' metal receptor"/>
    <property type="match status" value="1"/>
</dbReference>
<dbReference type="PANTHER" id="PTHR30535">
    <property type="entry name" value="VITAMIN B12-BINDING PROTEIN"/>
    <property type="match status" value="1"/>
</dbReference>
<dbReference type="AlphaFoldDB" id="A0A4R6RKE1"/>
<dbReference type="PANTHER" id="PTHR30535:SF4">
    <property type="entry name" value="HEMIN-BINDING PERIPLASMIC PROTEIN HMUT"/>
    <property type="match status" value="1"/>
</dbReference>
<dbReference type="CDD" id="cd00636">
    <property type="entry name" value="TroA-like"/>
    <property type="match status" value="1"/>
</dbReference>